<keyword evidence="4" id="KW-1185">Reference proteome</keyword>
<evidence type="ECO:0000313" key="4">
    <source>
        <dbReference type="Proteomes" id="UP001221142"/>
    </source>
</evidence>
<proteinExistence type="predicted"/>
<keyword evidence="2" id="KW-0812">Transmembrane</keyword>
<dbReference type="Proteomes" id="UP001221142">
    <property type="component" value="Unassembled WGS sequence"/>
</dbReference>
<protein>
    <submittedName>
        <fullName evidence="3">Uncharacterized protein</fullName>
    </submittedName>
</protein>
<dbReference type="PANTHER" id="PTHR40465">
    <property type="entry name" value="CHROMOSOME 1, WHOLE GENOME SHOTGUN SEQUENCE"/>
    <property type="match status" value="1"/>
</dbReference>
<accession>A0AAD7FYB5</accession>
<feature type="region of interest" description="Disordered" evidence="1">
    <location>
        <begin position="295"/>
        <end position="316"/>
    </location>
</feature>
<evidence type="ECO:0000256" key="1">
    <source>
        <dbReference type="SAM" id="MobiDB-lite"/>
    </source>
</evidence>
<sequence length="316" mass="35778">MWFLSVCKTQTHFIQIRRILDISEHHDLLVTDHSRFWPTPLDSLTAMSYYNETAVQLAIDNQHFYNVNLGPFLTGIAAQIFMMGCLTIQMWKYFEFFWLTLKRHSQLLYNAFIVNYGQVIRWNRYGWTFIYEPAWTAVIAAMTQAFFLQRCWTVTKSIWLAVAGVVGILLSLGAGIATSAGLVSRPYYTETSQVFVQVNIWLIASAVTDVGISVILNPLTSLIATVDLILYITMSKENTVHLAVQMVVGKMYNHSVMVTLLARTGKPNPAGGVTVTRTQIRVTDHVDIIPMRSMGGEEEETDVDTSSSKMKIDRMV</sequence>
<dbReference type="AlphaFoldDB" id="A0AAD7FYB5"/>
<keyword evidence="2" id="KW-1133">Transmembrane helix</keyword>
<feature type="transmembrane region" description="Helical" evidence="2">
    <location>
        <begin position="159"/>
        <end position="180"/>
    </location>
</feature>
<dbReference type="PANTHER" id="PTHR40465:SF1">
    <property type="entry name" value="DUF6534 DOMAIN-CONTAINING PROTEIN"/>
    <property type="match status" value="1"/>
</dbReference>
<name>A0AAD7FYB5_9AGAR</name>
<gene>
    <name evidence="3" type="ORF">FB45DRAFT_886067</name>
</gene>
<feature type="transmembrane region" description="Helical" evidence="2">
    <location>
        <begin position="129"/>
        <end position="147"/>
    </location>
</feature>
<dbReference type="EMBL" id="JARKIF010000001">
    <property type="protein sequence ID" value="KAJ7649813.1"/>
    <property type="molecule type" value="Genomic_DNA"/>
</dbReference>
<evidence type="ECO:0000256" key="2">
    <source>
        <dbReference type="SAM" id="Phobius"/>
    </source>
</evidence>
<keyword evidence="2" id="KW-0472">Membrane</keyword>
<comment type="caution">
    <text evidence="3">The sequence shown here is derived from an EMBL/GenBank/DDBJ whole genome shotgun (WGS) entry which is preliminary data.</text>
</comment>
<evidence type="ECO:0000313" key="3">
    <source>
        <dbReference type="EMBL" id="KAJ7649813.1"/>
    </source>
</evidence>
<feature type="transmembrane region" description="Helical" evidence="2">
    <location>
        <begin position="200"/>
        <end position="232"/>
    </location>
</feature>
<reference evidence="3" key="1">
    <citation type="submission" date="2023-03" db="EMBL/GenBank/DDBJ databases">
        <title>Massive genome expansion in bonnet fungi (Mycena s.s.) driven by repeated elements and novel gene families across ecological guilds.</title>
        <authorList>
            <consortium name="Lawrence Berkeley National Laboratory"/>
            <person name="Harder C.B."/>
            <person name="Miyauchi S."/>
            <person name="Viragh M."/>
            <person name="Kuo A."/>
            <person name="Thoen E."/>
            <person name="Andreopoulos B."/>
            <person name="Lu D."/>
            <person name="Skrede I."/>
            <person name="Drula E."/>
            <person name="Henrissat B."/>
            <person name="Morin E."/>
            <person name="Kohler A."/>
            <person name="Barry K."/>
            <person name="LaButti K."/>
            <person name="Morin E."/>
            <person name="Salamov A."/>
            <person name="Lipzen A."/>
            <person name="Mereny Z."/>
            <person name="Hegedus B."/>
            <person name="Baldrian P."/>
            <person name="Stursova M."/>
            <person name="Weitz H."/>
            <person name="Taylor A."/>
            <person name="Grigoriev I.V."/>
            <person name="Nagy L.G."/>
            <person name="Martin F."/>
            <person name="Kauserud H."/>
        </authorList>
    </citation>
    <scope>NUCLEOTIDE SEQUENCE</scope>
    <source>
        <strain evidence="3">9284</strain>
    </source>
</reference>
<organism evidence="3 4">
    <name type="scientific">Roridomyces roridus</name>
    <dbReference type="NCBI Taxonomy" id="1738132"/>
    <lineage>
        <taxon>Eukaryota</taxon>
        <taxon>Fungi</taxon>
        <taxon>Dikarya</taxon>
        <taxon>Basidiomycota</taxon>
        <taxon>Agaricomycotina</taxon>
        <taxon>Agaricomycetes</taxon>
        <taxon>Agaricomycetidae</taxon>
        <taxon>Agaricales</taxon>
        <taxon>Marasmiineae</taxon>
        <taxon>Mycenaceae</taxon>
        <taxon>Roridomyces</taxon>
    </lineage>
</organism>
<feature type="transmembrane region" description="Helical" evidence="2">
    <location>
        <begin position="72"/>
        <end position="94"/>
    </location>
</feature>